<comment type="caution">
    <text evidence="1">The sequence shown here is derived from an EMBL/GenBank/DDBJ whole genome shotgun (WGS) entry which is preliminary data.</text>
</comment>
<dbReference type="EMBL" id="WVHS01000002">
    <property type="protein sequence ID" value="MXV15639.1"/>
    <property type="molecule type" value="Genomic_DNA"/>
</dbReference>
<reference evidence="1 2" key="1">
    <citation type="submission" date="2019-11" db="EMBL/GenBank/DDBJ databases">
        <title>Pedobacter sp. HMF7056 Genome sequencing and assembly.</title>
        <authorList>
            <person name="Kang H."/>
            <person name="Kim H."/>
            <person name="Joh K."/>
        </authorList>
    </citation>
    <scope>NUCLEOTIDE SEQUENCE [LARGE SCALE GENOMIC DNA]</scope>
    <source>
        <strain evidence="1 2">HMF7056</strain>
    </source>
</reference>
<keyword evidence="2" id="KW-1185">Reference proteome</keyword>
<sequence length="324" mass="36912">MKPFKKKNKLQKLWLKITDREKYREYKAFLRAGVPAEPPYTLAGNIESIRRSLLNANCLNIKHSGNSGDVMYALPTIRKIYELTGAKMNLYLLPDQPMLLPRGRTHPLGNVMLNRRMIGMLVPLIGAQPYIHSCNVLENQHIDVDLDGFRKAGIPLHQGSIARWCSYVTGITPDIARQWLHVSPDNSFNETIVVARSSRYRNPMIDYSFLSAYGNILFVGVEEEYLDMKKSIPALRWHPVSDFYELASVIAGCRLFIGNQSFPFSIAEALKVPRILEASFEVLNVIPEGGNNHHEFYFQEHFELLVQQLAQQAVTQKWLVAVGI</sequence>
<dbReference type="Gene3D" id="3.40.50.2000">
    <property type="entry name" value="Glycogen Phosphorylase B"/>
    <property type="match status" value="1"/>
</dbReference>
<organism evidence="1 2">
    <name type="scientific">Hufsiella ginkgonis</name>
    <dbReference type="NCBI Taxonomy" id="2695274"/>
    <lineage>
        <taxon>Bacteria</taxon>
        <taxon>Pseudomonadati</taxon>
        <taxon>Bacteroidota</taxon>
        <taxon>Sphingobacteriia</taxon>
        <taxon>Sphingobacteriales</taxon>
        <taxon>Sphingobacteriaceae</taxon>
        <taxon>Hufsiella</taxon>
    </lineage>
</organism>
<protein>
    <submittedName>
        <fullName evidence="1">Uncharacterized protein</fullName>
    </submittedName>
</protein>
<name>A0A7K1XY18_9SPHI</name>
<accession>A0A7K1XY18</accession>
<evidence type="ECO:0000313" key="1">
    <source>
        <dbReference type="EMBL" id="MXV15639.1"/>
    </source>
</evidence>
<evidence type="ECO:0000313" key="2">
    <source>
        <dbReference type="Proteomes" id="UP000451233"/>
    </source>
</evidence>
<gene>
    <name evidence="1" type="ORF">GS398_10010</name>
</gene>
<proteinExistence type="predicted"/>
<dbReference type="AlphaFoldDB" id="A0A7K1XY18"/>
<dbReference type="RefSeq" id="WP_160906619.1">
    <property type="nucleotide sequence ID" value="NZ_WVHS01000002.1"/>
</dbReference>
<dbReference type="Proteomes" id="UP000451233">
    <property type="component" value="Unassembled WGS sequence"/>
</dbReference>